<dbReference type="Gene3D" id="1.10.600.10">
    <property type="entry name" value="Farnesyl Diphosphate Synthase"/>
    <property type="match status" value="1"/>
</dbReference>
<dbReference type="CDD" id="cd00685">
    <property type="entry name" value="Trans_IPPS_HT"/>
    <property type="match status" value="1"/>
</dbReference>
<gene>
    <name evidence="7" type="ORF">FKR84_04920</name>
</gene>
<dbReference type="InterPro" id="IPR033749">
    <property type="entry name" value="Polyprenyl_synt_CS"/>
</dbReference>
<sequence length="325" mass="37427">MKIISQIKHPIAYEMELFEKKFRLSMSSKVALLNRITYYVVNRKGKQMRPMFVFLVAKMVSDGEVNDRTYRGASVIELIHTATLVHDDVVDDSNRRRGFFSINALWKNKIAVLVGDYLLSKGLLLSIDNNDFDLLKIISVAVREMSEGELLQIEKARKLDITEEVYYEIIRQKTATLIAACCSLGAAAVKPDSEHVERMRKFGELIGMAFQIKDDLFDYGNQKIGKPTGIDIKEQKMTLPLIYTLNNSPEKDRRWLINSVKNHNKDKKRVNQVIQFVKDAGGLDYAVTKMKAFQQEAFEIIEHYPASPYKDSLELMMNYVIDRKK</sequence>
<keyword evidence="4" id="KW-0479">Metal-binding</keyword>
<keyword evidence="3 6" id="KW-0808">Transferase</keyword>
<proteinExistence type="inferred from homology"/>
<dbReference type="InterPro" id="IPR008949">
    <property type="entry name" value="Isoprenoid_synthase_dom_sf"/>
</dbReference>
<evidence type="ECO:0000313" key="7">
    <source>
        <dbReference type="EMBL" id="TQD39836.1"/>
    </source>
</evidence>
<evidence type="ECO:0000256" key="4">
    <source>
        <dbReference type="ARBA" id="ARBA00022723"/>
    </source>
</evidence>
<name>A0A507ZPY6_9FLAO</name>
<dbReference type="OrthoDB" id="9805316at2"/>
<organism evidence="7 8">
    <name type="scientific">Haloflavibacter putidus</name>
    <dbReference type="NCBI Taxonomy" id="2576776"/>
    <lineage>
        <taxon>Bacteria</taxon>
        <taxon>Pseudomonadati</taxon>
        <taxon>Bacteroidota</taxon>
        <taxon>Flavobacteriia</taxon>
        <taxon>Flavobacteriales</taxon>
        <taxon>Flavobacteriaceae</taxon>
        <taxon>Haloflavibacter</taxon>
    </lineage>
</organism>
<evidence type="ECO:0000256" key="5">
    <source>
        <dbReference type="ARBA" id="ARBA00022842"/>
    </source>
</evidence>
<dbReference type="SFLD" id="SFLDS00005">
    <property type="entry name" value="Isoprenoid_Synthase_Type_I"/>
    <property type="match status" value="1"/>
</dbReference>
<keyword evidence="8" id="KW-1185">Reference proteome</keyword>
<evidence type="ECO:0000313" key="8">
    <source>
        <dbReference type="Proteomes" id="UP000317169"/>
    </source>
</evidence>
<comment type="caution">
    <text evidence="7">The sequence shown here is derived from an EMBL/GenBank/DDBJ whole genome shotgun (WGS) entry which is preliminary data.</text>
</comment>
<accession>A0A507ZPY6</accession>
<evidence type="ECO:0000256" key="1">
    <source>
        <dbReference type="ARBA" id="ARBA00001946"/>
    </source>
</evidence>
<dbReference type="GO" id="GO:0008299">
    <property type="term" value="P:isoprenoid biosynthetic process"/>
    <property type="evidence" value="ECO:0007669"/>
    <property type="project" value="InterPro"/>
</dbReference>
<comment type="similarity">
    <text evidence="2 6">Belongs to the FPP/GGPP synthase family.</text>
</comment>
<evidence type="ECO:0000256" key="6">
    <source>
        <dbReference type="RuleBase" id="RU004466"/>
    </source>
</evidence>
<dbReference type="PROSITE" id="PS00444">
    <property type="entry name" value="POLYPRENYL_SYNTHASE_2"/>
    <property type="match status" value="1"/>
</dbReference>
<evidence type="ECO:0000256" key="3">
    <source>
        <dbReference type="ARBA" id="ARBA00022679"/>
    </source>
</evidence>
<evidence type="ECO:0000256" key="2">
    <source>
        <dbReference type="ARBA" id="ARBA00006706"/>
    </source>
</evidence>
<dbReference type="AlphaFoldDB" id="A0A507ZPY6"/>
<dbReference type="PANTHER" id="PTHR12001:SF69">
    <property type="entry name" value="ALL TRANS-POLYPRENYL-DIPHOSPHATE SYNTHASE PDSS1"/>
    <property type="match status" value="1"/>
</dbReference>
<dbReference type="Pfam" id="PF00348">
    <property type="entry name" value="polyprenyl_synt"/>
    <property type="match status" value="1"/>
</dbReference>
<dbReference type="Proteomes" id="UP000317169">
    <property type="component" value="Unassembled WGS sequence"/>
</dbReference>
<dbReference type="PROSITE" id="PS00723">
    <property type="entry name" value="POLYPRENYL_SYNTHASE_1"/>
    <property type="match status" value="1"/>
</dbReference>
<dbReference type="SUPFAM" id="SSF48576">
    <property type="entry name" value="Terpenoid synthases"/>
    <property type="match status" value="1"/>
</dbReference>
<dbReference type="GO" id="GO:0046872">
    <property type="term" value="F:metal ion binding"/>
    <property type="evidence" value="ECO:0007669"/>
    <property type="project" value="UniProtKB-KW"/>
</dbReference>
<dbReference type="InterPro" id="IPR000092">
    <property type="entry name" value="Polyprenyl_synt"/>
</dbReference>
<comment type="cofactor">
    <cofactor evidence="1">
        <name>Mg(2+)</name>
        <dbReference type="ChEBI" id="CHEBI:18420"/>
    </cofactor>
</comment>
<keyword evidence="5" id="KW-0460">Magnesium</keyword>
<protein>
    <submittedName>
        <fullName evidence="7">Polyprenyl synthetase family protein</fullName>
    </submittedName>
</protein>
<dbReference type="GO" id="GO:0004659">
    <property type="term" value="F:prenyltransferase activity"/>
    <property type="evidence" value="ECO:0007669"/>
    <property type="project" value="InterPro"/>
</dbReference>
<dbReference type="EMBL" id="VIAR01000003">
    <property type="protein sequence ID" value="TQD39836.1"/>
    <property type="molecule type" value="Genomic_DNA"/>
</dbReference>
<dbReference type="PANTHER" id="PTHR12001">
    <property type="entry name" value="GERANYLGERANYL PYROPHOSPHATE SYNTHASE"/>
    <property type="match status" value="1"/>
</dbReference>
<reference evidence="7 8" key="1">
    <citation type="submission" date="2019-06" db="EMBL/GenBank/DDBJ databases">
        <title>Flavibacter putida gen. nov., sp. nov., a novel marine bacterium of the family Flavobacteriaceae isolated from coastal seawater.</title>
        <authorList>
            <person name="Feng X."/>
        </authorList>
    </citation>
    <scope>NUCLEOTIDE SEQUENCE [LARGE SCALE GENOMIC DNA]</scope>
    <source>
        <strain evidence="7 8">PLHSN227</strain>
    </source>
</reference>
<dbReference type="RefSeq" id="WP_141421164.1">
    <property type="nucleotide sequence ID" value="NZ_VIAR01000003.1"/>
</dbReference>